<dbReference type="Proteomes" id="UP000003844">
    <property type="component" value="Unassembled WGS sequence"/>
</dbReference>
<keyword evidence="11" id="KW-0411">Iron-sulfur</keyword>
<evidence type="ECO:0000256" key="13">
    <source>
        <dbReference type="ARBA" id="ARBA00023304"/>
    </source>
</evidence>
<dbReference type="CDD" id="cd01583">
    <property type="entry name" value="IPMI"/>
    <property type="match status" value="1"/>
</dbReference>
<comment type="function">
    <text evidence="3">Catalyzes the isomerization between 2-isopropylmalate and 3-isopropylmalate, via the formation of 2-isopropylmaleate.</text>
</comment>
<dbReference type="HOGENOM" id="CLU_006714_3_4_10"/>
<evidence type="ECO:0000256" key="2">
    <source>
        <dbReference type="ARBA" id="ARBA00001966"/>
    </source>
</evidence>
<evidence type="ECO:0000256" key="10">
    <source>
        <dbReference type="ARBA" id="ARBA00023004"/>
    </source>
</evidence>
<dbReference type="GO" id="GO:0003861">
    <property type="term" value="F:3-isopropylmalate dehydratase activity"/>
    <property type="evidence" value="ECO:0007669"/>
    <property type="project" value="UniProtKB-EC"/>
</dbReference>
<feature type="domain" description="Aconitase/3-isopropylmalate dehydratase large subunit alpha/beta/alpha" evidence="14">
    <location>
        <begin position="7"/>
        <end position="450"/>
    </location>
</feature>
<evidence type="ECO:0000256" key="12">
    <source>
        <dbReference type="ARBA" id="ARBA00023239"/>
    </source>
</evidence>
<dbReference type="NCBIfam" id="NF009116">
    <property type="entry name" value="PRK12466.1"/>
    <property type="match status" value="1"/>
</dbReference>
<gene>
    <name evidence="15" type="ORF">Gilli_0593</name>
</gene>
<dbReference type="InterPro" id="IPR036008">
    <property type="entry name" value="Aconitase_4Fe-4S_dom"/>
</dbReference>
<dbReference type="RefSeq" id="WP_006987629.1">
    <property type="nucleotide sequence ID" value="NZ_JH594606.1"/>
</dbReference>
<dbReference type="EMBL" id="JH594606">
    <property type="protein sequence ID" value="EHQ01305.1"/>
    <property type="molecule type" value="Genomic_DNA"/>
</dbReference>
<dbReference type="PROSITE" id="PS01244">
    <property type="entry name" value="ACONITASE_2"/>
    <property type="match status" value="1"/>
</dbReference>
<name>H2BZW3_GILLR</name>
<dbReference type="InterPro" id="IPR001030">
    <property type="entry name" value="Acoase/IPM_deHydtase_lsu_aba"/>
</dbReference>
<keyword evidence="16" id="KW-1185">Reference proteome</keyword>
<dbReference type="UniPathway" id="UPA00048">
    <property type="reaction ID" value="UER00071"/>
</dbReference>
<dbReference type="PANTHER" id="PTHR43822">
    <property type="entry name" value="HOMOACONITASE, MITOCHONDRIAL-RELATED"/>
    <property type="match status" value="1"/>
</dbReference>
<proteinExistence type="predicted"/>
<evidence type="ECO:0000256" key="11">
    <source>
        <dbReference type="ARBA" id="ARBA00023014"/>
    </source>
</evidence>
<dbReference type="eggNOG" id="COG0065">
    <property type="taxonomic scope" value="Bacteria"/>
</dbReference>
<dbReference type="InterPro" id="IPR018136">
    <property type="entry name" value="Aconitase_4Fe-4S_BS"/>
</dbReference>
<dbReference type="PANTHER" id="PTHR43822:SF9">
    <property type="entry name" value="3-ISOPROPYLMALATE DEHYDRATASE"/>
    <property type="match status" value="1"/>
</dbReference>
<dbReference type="SUPFAM" id="SSF53732">
    <property type="entry name" value="Aconitase iron-sulfur domain"/>
    <property type="match status" value="1"/>
</dbReference>
<keyword evidence="13" id="KW-0100">Branched-chain amino acid biosynthesis</keyword>
<dbReference type="InterPro" id="IPR033941">
    <property type="entry name" value="IPMI_cat"/>
</dbReference>
<dbReference type="InterPro" id="IPR004430">
    <property type="entry name" value="3-IsopropMal_deHydase_lsu"/>
</dbReference>
<accession>H2BZW3</accession>
<dbReference type="GO" id="GO:0046872">
    <property type="term" value="F:metal ion binding"/>
    <property type="evidence" value="ECO:0007669"/>
    <property type="project" value="UniProtKB-KW"/>
</dbReference>
<sequence length="460" mass="50786">MKKTLFDKIWDAHVVETIPNGPNVLYIDKHLIHEVTSPQAFNELKERDIPVFRPDQIVATADHNTPTIDQHLPVKELLSRNQLRELSRNCEENNITLYGLGHPYNGIVHVIAPELGITQPGMTIVCGDSHTSTHGAFGTIAFGIGTSQVAQVFASQCLLLEKPKKLRINLNGKLKKGVLPKDVILYIISKLGTNSGTGYFCEYAGNVFEEMSMEGRMTVCNMSIEMGARGGLIAPDETTFEYIKGRKFAPKETEFKKMKAYWKTLNTDTDAVFDKEYSLEAEDIEPMITYGTNPGMGIKLTGKIPVNLGKSDLKSLEYMDFKEGESLINKTINYIFIGSCTNSRIEDFRIVAAYIKGKKKAENVNALIVPGSQQVAAQLRDEGLVQVFEEAGFTLRQPGCSACLAMNDDKIPEGEYCVSTSNRNFEGRQGQGSRTILASPLTAAATAIAGKITDFTKHLN</sequence>
<keyword evidence="12" id="KW-0456">Lyase</keyword>
<organism evidence="15 16">
    <name type="scientific">Gillisia limnaea (strain DSM 15749 / LMG 21470 / R-8282)</name>
    <dbReference type="NCBI Taxonomy" id="865937"/>
    <lineage>
        <taxon>Bacteria</taxon>
        <taxon>Pseudomonadati</taxon>
        <taxon>Bacteroidota</taxon>
        <taxon>Flavobacteriia</taxon>
        <taxon>Flavobacteriales</taxon>
        <taxon>Flavobacteriaceae</taxon>
        <taxon>Gillisia</taxon>
    </lineage>
</organism>
<evidence type="ECO:0000256" key="9">
    <source>
        <dbReference type="ARBA" id="ARBA00022723"/>
    </source>
</evidence>
<protein>
    <recommendedName>
        <fullName evidence="5">3-isopropylmalate dehydratase</fullName>
        <ecNumber evidence="5">4.2.1.33</ecNumber>
    </recommendedName>
</protein>
<evidence type="ECO:0000313" key="16">
    <source>
        <dbReference type="Proteomes" id="UP000003844"/>
    </source>
</evidence>
<keyword evidence="6" id="KW-0432">Leucine biosynthesis</keyword>
<reference evidence="16" key="1">
    <citation type="journal article" date="2012" name="Stand. Genomic Sci.">
        <title>Genome sequence of the Antarctic rhodopsins-containing flavobacterium Gillisia limnaea type strain (R-8282(T)).</title>
        <authorList>
            <person name="Riedel T."/>
            <person name="Held B."/>
            <person name="Nolan M."/>
            <person name="Lucas S."/>
            <person name="Lapidus A."/>
            <person name="Tice H."/>
            <person name="Del Rio T.G."/>
            <person name="Cheng J.F."/>
            <person name="Han C."/>
            <person name="Tapia R."/>
            <person name="Goodwin L.A."/>
            <person name="Pitluck S."/>
            <person name="Liolios K."/>
            <person name="Mavromatis K."/>
            <person name="Pagani I."/>
            <person name="Ivanova N."/>
            <person name="Mikhailova N."/>
            <person name="Pati A."/>
            <person name="Chen A."/>
            <person name="Palaniappan K."/>
            <person name="Land M."/>
            <person name="Rohde M."/>
            <person name="Tindall B.J."/>
            <person name="Detter J.C."/>
            <person name="Goker M."/>
            <person name="Bristow J."/>
            <person name="Eisen J.A."/>
            <person name="Markowitz V."/>
            <person name="Hugenholtz P."/>
            <person name="Kyrpides N.C."/>
            <person name="Klenk H.P."/>
            <person name="Woyke T."/>
        </authorList>
    </citation>
    <scope>NUCLEOTIDE SEQUENCE [LARGE SCALE GENOMIC DNA]</scope>
    <source>
        <strain evidence="16">DSM 15749 / LMG 21470 / R-8282</strain>
    </source>
</reference>
<evidence type="ECO:0000256" key="5">
    <source>
        <dbReference type="ARBA" id="ARBA00011998"/>
    </source>
</evidence>
<dbReference type="NCBIfam" id="TIGR00170">
    <property type="entry name" value="leuC"/>
    <property type="match status" value="1"/>
</dbReference>
<dbReference type="EC" id="4.2.1.33" evidence="5"/>
<evidence type="ECO:0000256" key="6">
    <source>
        <dbReference type="ARBA" id="ARBA00022430"/>
    </source>
</evidence>
<evidence type="ECO:0000313" key="15">
    <source>
        <dbReference type="EMBL" id="EHQ01305.1"/>
    </source>
</evidence>
<dbReference type="InterPro" id="IPR050067">
    <property type="entry name" value="IPM_dehydratase_rel_enz"/>
</dbReference>
<dbReference type="InterPro" id="IPR015931">
    <property type="entry name" value="Acnase/IPM_dHydase_lsu_aba_1/3"/>
</dbReference>
<evidence type="ECO:0000256" key="1">
    <source>
        <dbReference type="ARBA" id="ARBA00000491"/>
    </source>
</evidence>
<dbReference type="PRINTS" id="PR00415">
    <property type="entry name" value="ACONITASE"/>
</dbReference>
<keyword evidence="9" id="KW-0479">Metal-binding</keyword>
<dbReference type="NCBIfam" id="NF004016">
    <property type="entry name" value="PRK05478.1"/>
    <property type="match status" value="1"/>
</dbReference>
<comment type="catalytic activity">
    <reaction evidence="1">
        <text>(2R,3S)-3-isopropylmalate = (2S)-2-isopropylmalate</text>
        <dbReference type="Rhea" id="RHEA:32287"/>
        <dbReference type="ChEBI" id="CHEBI:1178"/>
        <dbReference type="ChEBI" id="CHEBI:35121"/>
        <dbReference type="EC" id="4.2.1.33"/>
    </reaction>
</comment>
<dbReference type="AlphaFoldDB" id="H2BZW3"/>
<evidence type="ECO:0000259" key="14">
    <source>
        <dbReference type="Pfam" id="PF00330"/>
    </source>
</evidence>
<dbReference type="Pfam" id="PF00330">
    <property type="entry name" value="Aconitase"/>
    <property type="match status" value="1"/>
</dbReference>
<evidence type="ECO:0000256" key="7">
    <source>
        <dbReference type="ARBA" id="ARBA00022485"/>
    </source>
</evidence>
<evidence type="ECO:0000256" key="4">
    <source>
        <dbReference type="ARBA" id="ARBA00004729"/>
    </source>
</evidence>
<dbReference type="Gene3D" id="3.30.499.10">
    <property type="entry name" value="Aconitase, domain 3"/>
    <property type="match status" value="2"/>
</dbReference>
<keyword evidence="8" id="KW-0028">Amino-acid biosynthesis</keyword>
<dbReference type="GO" id="GO:0051539">
    <property type="term" value="F:4 iron, 4 sulfur cluster binding"/>
    <property type="evidence" value="ECO:0007669"/>
    <property type="project" value="UniProtKB-KW"/>
</dbReference>
<keyword evidence="7" id="KW-0004">4Fe-4S</keyword>
<dbReference type="STRING" id="865937.Gilli_0593"/>
<dbReference type="OrthoDB" id="9802769at2"/>
<comment type="pathway">
    <text evidence="4">Amino-acid biosynthesis; L-leucine biosynthesis; L-leucine from 3-methyl-2-oxobutanoate: step 2/4.</text>
</comment>
<evidence type="ECO:0000256" key="3">
    <source>
        <dbReference type="ARBA" id="ARBA00002695"/>
    </source>
</evidence>
<evidence type="ECO:0000256" key="8">
    <source>
        <dbReference type="ARBA" id="ARBA00022605"/>
    </source>
</evidence>
<keyword evidence="10" id="KW-0408">Iron</keyword>
<comment type="cofactor">
    <cofactor evidence="2">
        <name>[4Fe-4S] cluster</name>
        <dbReference type="ChEBI" id="CHEBI:49883"/>
    </cofactor>
</comment>
<dbReference type="GO" id="GO:0009098">
    <property type="term" value="P:L-leucine biosynthetic process"/>
    <property type="evidence" value="ECO:0007669"/>
    <property type="project" value="UniProtKB-UniPathway"/>
</dbReference>